<dbReference type="GO" id="GO:0008527">
    <property type="term" value="F:taste receptor activity"/>
    <property type="evidence" value="ECO:0007669"/>
    <property type="project" value="InterPro"/>
</dbReference>
<evidence type="ECO:0000256" key="6">
    <source>
        <dbReference type="ARBA" id="ARBA00023136"/>
    </source>
</evidence>
<keyword evidence="6 8" id="KW-0472">Membrane</keyword>
<comment type="similarity">
    <text evidence="2">Belongs to the insect chemoreceptor superfamily. Gustatory receptor (GR) family. Gr5a subfamily.</text>
</comment>
<feature type="transmembrane region" description="Helical" evidence="8">
    <location>
        <begin position="349"/>
        <end position="369"/>
    </location>
</feature>
<dbReference type="GO" id="GO:0005886">
    <property type="term" value="C:plasma membrane"/>
    <property type="evidence" value="ECO:0007669"/>
    <property type="project" value="UniProtKB-SubCell"/>
</dbReference>
<evidence type="ECO:0008006" key="11">
    <source>
        <dbReference type="Google" id="ProtNLM"/>
    </source>
</evidence>
<sequence>MLAMFHWARWLGIAGSTSKYYWKLWGMALIFVLTVVEIGAIWKVIKALAGWAASTSGHRSVTARLAGATLYANAVLSIILCWKLSSSWQRIVDFWIILDRAMVTSRIPTDKNLMKKFSGIKKFFIFCGVAEHMMGIISFVGVDCPPSLWLEKYILISHGFLLRPDEYNIWFGISLMILSMVATILWNLQDLLLILITLGLASRYRRLNKYVATVCSQNKKEMDKSNDLDILQMYTWRKIREAYVKQAALVREVNNLVGPLILLSNSCNFYFTCLHLFLGITQGISDTSLEQIYYLLSFTWLCIRTSLVVLSAADVNVCSKDALPYLFEYNTQTYNLEIYRLQYQLRKDFVALSGMGFFFLTKSLLLQMGGAVVTYELVLIQFDSTDYNLTNTTAY</sequence>
<evidence type="ECO:0000256" key="5">
    <source>
        <dbReference type="ARBA" id="ARBA00022989"/>
    </source>
</evidence>
<evidence type="ECO:0000256" key="7">
    <source>
        <dbReference type="ARBA" id="ARBA00023170"/>
    </source>
</evidence>
<organism evidence="9 10">
    <name type="scientific">Parnassius mnemosyne</name>
    <name type="common">clouded apollo</name>
    <dbReference type="NCBI Taxonomy" id="213953"/>
    <lineage>
        <taxon>Eukaryota</taxon>
        <taxon>Metazoa</taxon>
        <taxon>Ecdysozoa</taxon>
        <taxon>Arthropoda</taxon>
        <taxon>Hexapoda</taxon>
        <taxon>Insecta</taxon>
        <taxon>Pterygota</taxon>
        <taxon>Neoptera</taxon>
        <taxon>Endopterygota</taxon>
        <taxon>Lepidoptera</taxon>
        <taxon>Glossata</taxon>
        <taxon>Ditrysia</taxon>
        <taxon>Papilionoidea</taxon>
        <taxon>Papilionidae</taxon>
        <taxon>Parnassiinae</taxon>
        <taxon>Parnassini</taxon>
        <taxon>Parnassius</taxon>
        <taxon>Driopa</taxon>
    </lineage>
</organism>
<keyword evidence="4 8" id="KW-0812">Transmembrane</keyword>
<keyword evidence="5 8" id="KW-1133">Transmembrane helix</keyword>
<dbReference type="GO" id="GO:0050916">
    <property type="term" value="P:sensory perception of sweet taste"/>
    <property type="evidence" value="ECO:0007669"/>
    <property type="project" value="UniProtKB-ARBA"/>
</dbReference>
<evidence type="ECO:0000256" key="3">
    <source>
        <dbReference type="ARBA" id="ARBA00022475"/>
    </source>
</evidence>
<dbReference type="EMBL" id="CAVLGL010000115">
    <property type="protein sequence ID" value="CAK1600223.1"/>
    <property type="molecule type" value="Genomic_DNA"/>
</dbReference>
<evidence type="ECO:0000256" key="1">
    <source>
        <dbReference type="ARBA" id="ARBA00004651"/>
    </source>
</evidence>
<dbReference type="InterPro" id="IPR009318">
    <property type="entry name" value="Gustatory_rcpt"/>
</dbReference>
<feature type="transmembrane region" description="Helical" evidence="8">
    <location>
        <begin position="169"/>
        <end position="200"/>
    </location>
</feature>
<comment type="subcellular location">
    <subcellularLocation>
        <location evidence="1">Cell membrane</location>
        <topology evidence="1">Multi-pass membrane protein</topology>
    </subcellularLocation>
</comment>
<accession>A0AAV1LXS2</accession>
<dbReference type="PANTHER" id="PTHR21421:SF29">
    <property type="entry name" value="GUSTATORY RECEPTOR 5A FOR TREHALOSE-RELATED"/>
    <property type="match status" value="1"/>
</dbReference>
<protein>
    <recommendedName>
        <fullName evidence="11">Gustatory receptor</fullName>
    </recommendedName>
</protein>
<proteinExistence type="inferred from homology"/>
<evidence type="ECO:0000256" key="2">
    <source>
        <dbReference type="ARBA" id="ARBA00005327"/>
    </source>
</evidence>
<evidence type="ECO:0000256" key="8">
    <source>
        <dbReference type="SAM" id="Phobius"/>
    </source>
</evidence>
<evidence type="ECO:0000313" key="10">
    <source>
        <dbReference type="Proteomes" id="UP001314205"/>
    </source>
</evidence>
<dbReference type="AlphaFoldDB" id="A0AAV1LXS2"/>
<feature type="transmembrane region" description="Helical" evidence="8">
    <location>
        <begin position="62"/>
        <end position="82"/>
    </location>
</feature>
<evidence type="ECO:0000313" key="9">
    <source>
        <dbReference type="EMBL" id="CAK1600223.1"/>
    </source>
</evidence>
<feature type="transmembrane region" description="Helical" evidence="8">
    <location>
        <begin position="20"/>
        <end position="42"/>
    </location>
</feature>
<dbReference type="Pfam" id="PF06151">
    <property type="entry name" value="Trehalose_recp"/>
    <property type="match status" value="1"/>
</dbReference>
<reference evidence="9 10" key="1">
    <citation type="submission" date="2023-11" db="EMBL/GenBank/DDBJ databases">
        <authorList>
            <person name="Hedman E."/>
            <person name="Englund M."/>
            <person name="Stromberg M."/>
            <person name="Nyberg Akerstrom W."/>
            <person name="Nylinder S."/>
            <person name="Jareborg N."/>
            <person name="Kallberg Y."/>
            <person name="Kronander E."/>
        </authorList>
    </citation>
    <scope>NUCLEOTIDE SEQUENCE [LARGE SCALE GENOMIC DNA]</scope>
</reference>
<gene>
    <name evidence="9" type="ORF">PARMNEM_LOCUS19007</name>
</gene>
<keyword evidence="7" id="KW-0675">Receptor</keyword>
<dbReference type="PANTHER" id="PTHR21421">
    <property type="entry name" value="GUSTATORY RECEPTOR"/>
    <property type="match status" value="1"/>
</dbReference>
<keyword evidence="10" id="KW-1185">Reference proteome</keyword>
<comment type="caution">
    <text evidence="9">The sequence shown here is derived from an EMBL/GenBank/DDBJ whole genome shotgun (WGS) entry which is preliminary data.</text>
</comment>
<name>A0AAV1LXS2_9NEOP</name>
<keyword evidence="3" id="KW-1003">Cell membrane</keyword>
<evidence type="ECO:0000256" key="4">
    <source>
        <dbReference type="ARBA" id="ARBA00022692"/>
    </source>
</evidence>
<dbReference type="Proteomes" id="UP001314205">
    <property type="component" value="Unassembled WGS sequence"/>
</dbReference>
<feature type="transmembrane region" description="Helical" evidence="8">
    <location>
        <begin position="123"/>
        <end position="142"/>
    </location>
</feature>